<dbReference type="STRING" id="83767.SAMN05660652_03145"/>
<reference evidence="11 12" key="1">
    <citation type="submission" date="2016-10" db="EMBL/GenBank/DDBJ databases">
        <authorList>
            <person name="de Groot N.N."/>
        </authorList>
    </citation>
    <scope>NUCLEOTIDE SEQUENCE [LARGE SCALE GENOMIC DNA]</scope>
    <source>
        <strain evidence="11 12">DSM 5885</strain>
    </source>
</reference>
<feature type="transmembrane region" description="Helical" evidence="10">
    <location>
        <begin position="38"/>
        <end position="55"/>
    </location>
</feature>
<keyword evidence="5 10" id="KW-0812">Transmembrane</keyword>
<organism evidence="11 12">
    <name type="scientific">Propionivibrio dicarboxylicus</name>
    <dbReference type="NCBI Taxonomy" id="83767"/>
    <lineage>
        <taxon>Bacteria</taxon>
        <taxon>Pseudomonadati</taxon>
        <taxon>Pseudomonadota</taxon>
        <taxon>Betaproteobacteria</taxon>
        <taxon>Rhodocyclales</taxon>
        <taxon>Rhodocyclaceae</taxon>
        <taxon>Propionivibrio</taxon>
    </lineage>
</organism>
<evidence type="ECO:0000256" key="9">
    <source>
        <dbReference type="ARBA" id="ARBA00037998"/>
    </source>
</evidence>
<dbReference type="EMBL" id="FNCY01000015">
    <property type="protein sequence ID" value="SDI26208.1"/>
    <property type="molecule type" value="Genomic_DNA"/>
</dbReference>
<evidence type="ECO:0000313" key="12">
    <source>
        <dbReference type="Proteomes" id="UP000198607"/>
    </source>
</evidence>
<evidence type="ECO:0000256" key="7">
    <source>
        <dbReference type="ARBA" id="ARBA00022989"/>
    </source>
</evidence>
<feature type="transmembrane region" description="Helical" evidence="10">
    <location>
        <begin position="145"/>
        <end position="166"/>
    </location>
</feature>
<comment type="subcellular location">
    <subcellularLocation>
        <location evidence="1">Cell membrane</location>
        <topology evidence="1">Multi-pass membrane protein</topology>
    </subcellularLocation>
</comment>
<keyword evidence="2" id="KW-0813">Transport</keyword>
<feature type="transmembrane region" description="Helical" evidence="10">
    <location>
        <begin position="98"/>
        <end position="125"/>
    </location>
</feature>
<gene>
    <name evidence="11" type="ORF">SAMN05660652_03145</name>
</gene>
<accession>A0A1G8J4I9</accession>
<feature type="transmembrane region" description="Helical" evidence="10">
    <location>
        <begin position="194"/>
        <end position="219"/>
    </location>
</feature>
<feature type="transmembrane region" description="Helical" evidence="10">
    <location>
        <begin position="231"/>
        <end position="252"/>
    </location>
</feature>
<evidence type="ECO:0000256" key="1">
    <source>
        <dbReference type="ARBA" id="ARBA00004651"/>
    </source>
</evidence>
<dbReference type="GO" id="GO:0005886">
    <property type="term" value="C:plasma membrane"/>
    <property type="evidence" value="ECO:0007669"/>
    <property type="project" value="UniProtKB-SubCell"/>
</dbReference>
<name>A0A1G8J4I9_9RHOO</name>
<dbReference type="Pfam" id="PF02653">
    <property type="entry name" value="BPD_transp_2"/>
    <property type="match status" value="1"/>
</dbReference>
<dbReference type="GO" id="GO:0015192">
    <property type="term" value="F:L-phenylalanine transmembrane transporter activity"/>
    <property type="evidence" value="ECO:0007669"/>
    <property type="project" value="TreeGrafter"/>
</dbReference>
<proteinExistence type="inferred from homology"/>
<evidence type="ECO:0000256" key="3">
    <source>
        <dbReference type="ARBA" id="ARBA00022475"/>
    </source>
</evidence>
<dbReference type="GO" id="GO:0015808">
    <property type="term" value="P:L-alanine transport"/>
    <property type="evidence" value="ECO:0007669"/>
    <property type="project" value="TreeGrafter"/>
</dbReference>
<comment type="similarity">
    <text evidence="9">Belongs to the binding-protein-dependent transport system permease family. LivHM subfamily.</text>
</comment>
<evidence type="ECO:0000256" key="10">
    <source>
        <dbReference type="SAM" id="Phobius"/>
    </source>
</evidence>
<evidence type="ECO:0000256" key="2">
    <source>
        <dbReference type="ARBA" id="ARBA00022448"/>
    </source>
</evidence>
<evidence type="ECO:0000313" key="11">
    <source>
        <dbReference type="EMBL" id="SDI26208.1"/>
    </source>
</evidence>
<keyword evidence="8 10" id="KW-0472">Membrane</keyword>
<keyword evidence="3" id="KW-1003">Cell membrane</keyword>
<dbReference type="InterPro" id="IPR001851">
    <property type="entry name" value="ABC_transp_permease"/>
</dbReference>
<feature type="transmembrane region" description="Helical" evidence="10">
    <location>
        <begin position="6"/>
        <end position="26"/>
    </location>
</feature>
<feature type="transmembrane region" description="Helical" evidence="10">
    <location>
        <begin position="259"/>
        <end position="282"/>
    </location>
</feature>
<sequence length="296" mass="31361">MLQNIFFGLSLGAVYSLIAVGFALVFNILKFSNFSHGGVMSFTAYAGYLAYILLFDGKITGVTMFVAVVLVAALVGAVTAVGIERVGFRRLRRNQAPVIYYFISSITLGILLENIITIFASSNFYSYPVFFSSSNIQIFGTSFSIADFVTLLFSCVALGLLLFVLYRTKLGLGVRTVSFDVNTASLMGIDADRVVMATFAMSGALGGISGVFLGMNYSLYPQLGQLVVKGFIASVIGGLGNITGAVIGAFLLGIVEVGLIGMVGSGLMPACVFVVMLVFLLVRPQGIAGKIVQEKA</sequence>
<evidence type="ECO:0000256" key="4">
    <source>
        <dbReference type="ARBA" id="ARBA00022519"/>
    </source>
</evidence>
<dbReference type="GO" id="GO:0042941">
    <property type="term" value="P:D-alanine transmembrane transport"/>
    <property type="evidence" value="ECO:0007669"/>
    <property type="project" value="TreeGrafter"/>
</dbReference>
<dbReference type="Proteomes" id="UP000198607">
    <property type="component" value="Unassembled WGS sequence"/>
</dbReference>
<evidence type="ECO:0000256" key="5">
    <source>
        <dbReference type="ARBA" id="ARBA00022692"/>
    </source>
</evidence>
<keyword evidence="6" id="KW-0029">Amino-acid transport</keyword>
<dbReference type="GO" id="GO:0015188">
    <property type="term" value="F:L-isoleucine transmembrane transporter activity"/>
    <property type="evidence" value="ECO:0007669"/>
    <property type="project" value="TreeGrafter"/>
</dbReference>
<keyword evidence="7 10" id="KW-1133">Transmembrane helix</keyword>
<dbReference type="RefSeq" id="WP_091938868.1">
    <property type="nucleotide sequence ID" value="NZ_FNCY01000015.1"/>
</dbReference>
<evidence type="ECO:0000256" key="6">
    <source>
        <dbReference type="ARBA" id="ARBA00022970"/>
    </source>
</evidence>
<keyword evidence="4" id="KW-0997">Cell inner membrane</keyword>
<dbReference type="AlphaFoldDB" id="A0A1G8J4I9"/>
<dbReference type="CDD" id="cd06582">
    <property type="entry name" value="TM_PBP1_LivH_like"/>
    <property type="match status" value="1"/>
</dbReference>
<feature type="transmembrane region" description="Helical" evidence="10">
    <location>
        <begin position="61"/>
        <end position="86"/>
    </location>
</feature>
<dbReference type="GO" id="GO:0005304">
    <property type="term" value="F:L-valine transmembrane transporter activity"/>
    <property type="evidence" value="ECO:0007669"/>
    <property type="project" value="TreeGrafter"/>
</dbReference>
<dbReference type="OrthoDB" id="8651131at2"/>
<dbReference type="PANTHER" id="PTHR11795">
    <property type="entry name" value="BRANCHED-CHAIN AMINO ACID TRANSPORT SYSTEM PERMEASE PROTEIN LIVH"/>
    <property type="match status" value="1"/>
</dbReference>
<keyword evidence="12" id="KW-1185">Reference proteome</keyword>
<dbReference type="GO" id="GO:0015190">
    <property type="term" value="F:L-leucine transmembrane transporter activity"/>
    <property type="evidence" value="ECO:0007669"/>
    <property type="project" value="TreeGrafter"/>
</dbReference>
<protein>
    <submittedName>
        <fullName evidence="11">Branched-chain amino acid transport system permease protein</fullName>
    </submittedName>
</protein>
<evidence type="ECO:0000256" key="8">
    <source>
        <dbReference type="ARBA" id="ARBA00023136"/>
    </source>
</evidence>
<dbReference type="GO" id="GO:1903806">
    <property type="term" value="P:L-isoleucine import across plasma membrane"/>
    <property type="evidence" value="ECO:0007669"/>
    <property type="project" value="TreeGrafter"/>
</dbReference>
<dbReference type="InterPro" id="IPR052157">
    <property type="entry name" value="BCAA_transport_permease"/>
</dbReference>
<dbReference type="PANTHER" id="PTHR11795:SF371">
    <property type="entry name" value="HIGH-AFFINITY BRANCHED-CHAIN AMINO ACID TRANSPORT SYSTEM PERMEASE PROTEIN LIVH"/>
    <property type="match status" value="1"/>
</dbReference>